<feature type="domain" description="Cytochrome c" evidence="6">
    <location>
        <begin position="26"/>
        <end position="113"/>
    </location>
</feature>
<dbReference type="OrthoDB" id="9814708at2"/>
<dbReference type="SUPFAM" id="SSF46626">
    <property type="entry name" value="Cytochrome c"/>
    <property type="match status" value="1"/>
</dbReference>
<sequence length="117" mass="12071">MPCARARLIVLAATCAVFVSLSSAADDLGHGEAVYNGICLACHGGDGAGSLPGVPDLTEVAAPLSQDDAVLLKRMVEGFKSPGSPMEMPPRGGNPALTDADLKAALKYMRKTFQQAK</sequence>
<protein>
    <submittedName>
        <fullName evidence="7">Cytochrome c, class I</fullName>
    </submittedName>
</protein>
<evidence type="ECO:0000256" key="5">
    <source>
        <dbReference type="SAM" id="SignalP"/>
    </source>
</evidence>
<dbReference type="Proteomes" id="UP000015559">
    <property type="component" value="Chromosome"/>
</dbReference>
<keyword evidence="3 4" id="KW-0408">Iron</keyword>
<dbReference type="Pfam" id="PF00034">
    <property type="entry name" value="Cytochrom_C"/>
    <property type="match status" value="1"/>
</dbReference>
<dbReference type="GO" id="GO:0020037">
    <property type="term" value="F:heme binding"/>
    <property type="evidence" value="ECO:0007669"/>
    <property type="project" value="InterPro"/>
</dbReference>
<dbReference type="KEGG" id="sdr:SCD_n02245"/>
<keyword evidence="8" id="KW-1185">Reference proteome</keyword>
<dbReference type="InterPro" id="IPR009056">
    <property type="entry name" value="Cyt_c-like_dom"/>
</dbReference>
<keyword evidence="1 4" id="KW-0349">Heme</keyword>
<dbReference type="PROSITE" id="PS51007">
    <property type="entry name" value="CYTC"/>
    <property type="match status" value="1"/>
</dbReference>
<reference evidence="7 8" key="1">
    <citation type="journal article" date="2012" name="Appl. Environ. Microbiol.">
        <title>Draft genome sequence of a psychrotolerant sulfur-oxidizing bacterium, Sulfuricella denitrificans skB26, and proteomic insights into cold adaptation.</title>
        <authorList>
            <person name="Watanabe T."/>
            <person name="Kojima H."/>
            <person name="Fukui M."/>
        </authorList>
    </citation>
    <scope>NUCLEOTIDE SEQUENCE [LARGE SCALE GENOMIC DNA]</scope>
    <source>
        <strain evidence="8">skB26</strain>
    </source>
</reference>
<feature type="chain" id="PRO_5004545461" evidence="5">
    <location>
        <begin position="26"/>
        <end position="117"/>
    </location>
</feature>
<dbReference type="AlphaFoldDB" id="S6AD07"/>
<evidence type="ECO:0000313" key="7">
    <source>
        <dbReference type="EMBL" id="BAN36053.1"/>
    </source>
</evidence>
<evidence type="ECO:0000256" key="4">
    <source>
        <dbReference type="PROSITE-ProRule" id="PRU00433"/>
    </source>
</evidence>
<proteinExistence type="predicted"/>
<evidence type="ECO:0000259" key="6">
    <source>
        <dbReference type="PROSITE" id="PS51007"/>
    </source>
</evidence>
<feature type="signal peptide" evidence="5">
    <location>
        <begin position="1"/>
        <end position="25"/>
    </location>
</feature>
<dbReference type="Gene3D" id="1.10.760.10">
    <property type="entry name" value="Cytochrome c-like domain"/>
    <property type="match status" value="1"/>
</dbReference>
<evidence type="ECO:0000256" key="2">
    <source>
        <dbReference type="ARBA" id="ARBA00022723"/>
    </source>
</evidence>
<evidence type="ECO:0000256" key="1">
    <source>
        <dbReference type="ARBA" id="ARBA00022617"/>
    </source>
</evidence>
<dbReference type="STRING" id="1163617.SCD_n02245"/>
<evidence type="ECO:0000313" key="8">
    <source>
        <dbReference type="Proteomes" id="UP000015559"/>
    </source>
</evidence>
<dbReference type="eggNOG" id="COG2010">
    <property type="taxonomic scope" value="Bacteria"/>
</dbReference>
<dbReference type="EMBL" id="AP013066">
    <property type="protein sequence ID" value="BAN36053.1"/>
    <property type="molecule type" value="Genomic_DNA"/>
</dbReference>
<organism evidence="7 8">
    <name type="scientific">Sulfuricella denitrificans (strain DSM 22764 / NBRC 105220 / skB26)</name>
    <dbReference type="NCBI Taxonomy" id="1163617"/>
    <lineage>
        <taxon>Bacteria</taxon>
        <taxon>Pseudomonadati</taxon>
        <taxon>Pseudomonadota</taxon>
        <taxon>Betaproteobacteria</taxon>
        <taxon>Nitrosomonadales</taxon>
        <taxon>Sulfuricellaceae</taxon>
        <taxon>Sulfuricella</taxon>
    </lineage>
</organism>
<accession>S6AD07</accession>
<keyword evidence="2 4" id="KW-0479">Metal-binding</keyword>
<gene>
    <name evidence="7" type="ORF">SCD_n02245</name>
</gene>
<keyword evidence="5" id="KW-0732">Signal</keyword>
<dbReference type="GO" id="GO:0009055">
    <property type="term" value="F:electron transfer activity"/>
    <property type="evidence" value="ECO:0007669"/>
    <property type="project" value="InterPro"/>
</dbReference>
<name>S6AD07_SULDS</name>
<dbReference type="GO" id="GO:0046872">
    <property type="term" value="F:metal ion binding"/>
    <property type="evidence" value="ECO:0007669"/>
    <property type="project" value="UniProtKB-KW"/>
</dbReference>
<evidence type="ECO:0000256" key="3">
    <source>
        <dbReference type="ARBA" id="ARBA00023004"/>
    </source>
</evidence>
<dbReference type="HOGENOM" id="CLU_082349_4_0_4"/>
<dbReference type="RefSeq" id="WP_009205249.1">
    <property type="nucleotide sequence ID" value="NC_022357.1"/>
</dbReference>
<dbReference type="InterPro" id="IPR036909">
    <property type="entry name" value="Cyt_c-like_dom_sf"/>
</dbReference>